<evidence type="ECO:0000313" key="1">
    <source>
        <dbReference type="EMBL" id="THH28364.1"/>
    </source>
</evidence>
<evidence type="ECO:0000313" key="2">
    <source>
        <dbReference type="Proteomes" id="UP000308730"/>
    </source>
</evidence>
<organism evidence="1 2">
    <name type="scientific">Antrodiella citrinella</name>
    <dbReference type="NCBI Taxonomy" id="2447956"/>
    <lineage>
        <taxon>Eukaryota</taxon>
        <taxon>Fungi</taxon>
        <taxon>Dikarya</taxon>
        <taxon>Basidiomycota</taxon>
        <taxon>Agaricomycotina</taxon>
        <taxon>Agaricomycetes</taxon>
        <taxon>Polyporales</taxon>
        <taxon>Steccherinaceae</taxon>
        <taxon>Antrodiella</taxon>
    </lineage>
</organism>
<keyword evidence="2" id="KW-1185">Reference proteome</keyword>
<gene>
    <name evidence="1" type="ORF">EUX98_g5819</name>
</gene>
<dbReference type="Proteomes" id="UP000308730">
    <property type="component" value="Unassembled WGS sequence"/>
</dbReference>
<proteinExistence type="predicted"/>
<dbReference type="AlphaFoldDB" id="A0A4S4MQI2"/>
<reference evidence="1 2" key="1">
    <citation type="submission" date="2019-02" db="EMBL/GenBank/DDBJ databases">
        <title>Genome sequencing of the rare red list fungi Antrodiella citrinella (Flaviporus citrinellus).</title>
        <authorList>
            <person name="Buettner E."/>
            <person name="Kellner H."/>
        </authorList>
    </citation>
    <scope>NUCLEOTIDE SEQUENCE [LARGE SCALE GENOMIC DNA]</scope>
    <source>
        <strain evidence="1 2">DSM 108506</strain>
    </source>
</reference>
<dbReference type="EMBL" id="SGPM01000183">
    <property type="protein sequence ID" value="THH28364.1"/>
    <property type="molecule type" value="Genomic_DNA"/>
</dbReference>
<comment type="caution">
    <text evidence="1">The sequence shown here is derived from an EMBL/GenBank/DDBJ whole genome shotgun (WGS) entry which is preliminary data.</text>
</comment>
<accession>A0A4S4MQI2</accession>
<dbReference type="OrthoDB" id="2793915at2759"/>
<name>A0A4S4MQI2_9APHY</name>
<sequence length="246" mass="28649">MERHWPDARAFCEWTIRAQADTLSQRLEVDTLLDVRVGAFSTQEHVMCFRWPPQPEKPPPETLDFVLQDPRPRKLRVDSILKSAAETGALRFKITDGHRHEPDTFFGVFVGRLEWTAAGSDEVSEACETDICLKLFDETMFPIPPKKPLAQYRPRAGEEFEPPNTTQRSPFLRRAFHSMKFANDMMRHELAVYERLQYLQGTLLPHAYGFHEFVLPGGRKIYGFFTKDARSLQVRYAHETTRSRYD</sequence>
<protein>
    <submittedName>
        <fullName evidence="1">Uncharacterized protein</fullName>
    </submittedName>
</protein>